<dbReference type="GO" id="GO:0005737">
    <property type="term" value="C:cytoplasm"/>
    <property type="evidence" value="ECO:0007669"/>
    <property type="project" value="UniProtKB-ARBA"/>
</dbReference>
<evidence type="ECO:0000256" key="2">
    <source>
        <dbReference type="ARBA" id="ARBA00012483"/>
    </source>
</evidence>
<keyword evidence="5" id="KW-0395">Inflammatory response</keyword>
<dbReference type="FunFam" id="3.40.50.11530:FF:000007">
    <property type="entry name" value="adapter protein CIKS isoform X3"/>
    <property type="match status" value="1"/>
</dbReference>
<reference evidence="14" key="1">
    <citation type="submission" date="2020-06" db="EMBL/GenBank/DDBJ databases">
        <authorList>
            <consortium name="Wellcome Sanger Institute Data Sharing"/>
        </authorList>
    </citation>
    <scope>NUCLEOTIDE SEQUENCE [LARGE SCALE GENOMIC DNA]</scope>
</reference>
<sequence>MRTISLPPKYKNLFLTYSSDLSSEIPPFVDFLTKQGFRVDIDLFENPVSSKDAHNWNHSYLRDPSVLIIVAISPKYKSDIEGSVMDSYALHTKYIHSMMQNEFIQQGSINYRFIPVLFFSASQKHVPSWLQNTHVYRWPQETEDLLLRLLREERFIFPSVPGNLSILIRPVTMSATDTQ</sequence>
<evidence type="ECO:0000256" key="1">
    <source>
        <dbReference type="ARBA" id="ARBA00000900"/>
    </source>
</evidence>
<dbReference type="Proteomes" id="UP000694680">
    <property type="component" value="Chromosome 22"/>
</dbReference>
<gene>
    <name evidence="14" type="primary">LOC114456056</name>
</gene>
<evidence type="ECO:0000256" key="4">
    <source>
        <dbReference type="ARBA" id="ARBA00022786"/>
    </source>
</evidence>
<dbReference type="GO" id="GO:0038173">
    <property type="term" value="P:interleukin-17A-mediated signaling pathway"/>
    <property type="evidence" value="ECO:0007669"/>
    <property type="project" value="UniProtKB-ARBA"/>
</dbReference>
<evidence type="ECO:0000313" key="14">
    <source>
        <dbReference type="Ensembl" id="ENSGWIP00000051390.1"/>
    </source>
</evidence>
<dbReference type="GO" id="GO:0006959">
    <property type="term" value="P:humoral immune response"/>
    <property type="evidence" value="ECO:0007669"/>
    <property type="project" value="TreeGrafter"/>
</dbReference>
<keyword evidence="15" id="KW-1185">Reference proteome</keyword>
<evidence type="ECO:0000256" key="8">
    <source>
        <dbReference type="ARBA" id="ARBA00075327"/>
    </source>
</evidence>
<evidence type="ECO:0000256" key="6">
    <source>
        <dbReference type="ARBA" id="ARBA00064316"/>
    </source>
</evidence>
<evidence type="ECO:0000313" key="15">
    <source>
        <dbReference type="Proteomes" id="UP000694680"/>
    </source>
</evidence>
<dbReference type="GO" id="GO:0097400">
    <property type="term" value="P:interleukin-17-mediated signaling pathway"/>
    <property type="evidence" value="ECO:0007669"/>
    <property type="project" value="UniProtKB-ARBA"/>
</dbReference>
<organism evidence="14 15">
    <name type="scientific">Gouania willdenowi</name>
    <name type="common">Blunt-snouted clingfish</name>
    <name type="synonym">Lepadogaster willdenowi</name>
    <dbReference type="NCBI Taxonomy" id="441366"/>
    <lineage>
        <taxon>Eukaryota</taxon>
        <taxon>Metazoa</taxon>
        <taxon>Chordata</taxon>
        <taxon>Craniata</taxon>
        <taxon>Vertebrata</taxon>
        <taxon>Euteleostomi</taxon>
        <taxon>Actinopterygii</taxon>
        <taxon>Neopterygii</taxon>
        <taxon>Teleostei</taxon>
        <taxon>Neoteleostei</taxon>
        <taxon>Acanthomorphata</taxon>
        <taxon>Ovalentaria</taxon>
        <taxon>Blenniimorphae</taxon>
        <taxon>Blenniiformes</taxon>
        <taxon>Gobiesocoidei</taxon>
        <taxon>Gobiesocidae</taxon>
        <taxon>Gobiesocinae</taxon>
        <taxon>Gouania</taxon>
    </lineage>
</organism>
<evidence type="ECO:0000256" key="7">
    <source>
        <dbReference type="ARBA" id="ARBA00073304"/>
    </source>
</evidence>
<evidence type="ECO:0000259" key="13">
    <source>
        <dbReference type="PROSITE" id="PS51534"/>
    </source>
</evidence>
<dbReference type="Gene3D" id="3.40.50.11530">
    <property type="match status" value="1"/>
</dbReference>
<proteinExistence type="predicted"/>
<evidence type="ECO:0000256" key="3">
    <source>
        <dbReference type="ARBA" id="ARBA00022679"/>
    </source>
</evidence>
<keyword evidence="3" id="KW-0808">Transferase</keyword>
<dbReference type="PANTHER" id="PTHR34257">
    <property type="entry name" value="ADAPTER PROTEIN CIKS"/>
    <property type="match status" value="1"/>
</dbReference>
<dbReference type="EC" id="2.3.2.27" evidence="2"/>
<evidence type="ECO:0000256" key="10">
    <source>
        <dbReference type="ARBA" id="ARBA00078387"/>
    </source>
</evidence>
<keyword evidence="4" id="KW-0833">Ubl conjugation pathway</keyword>
<dbReference type="GO" id="GO:0043123">
    <property type="term" value="P:positive regulation of canonical NF-kappaB signal transduction"/>
    <property type="evidence" value="ECO:0007669"/>
    <property type="project" value="TreeGrafter"/>
</dbReference>
<evidence type="ECO:0000256" key="11">
    <source>
        <dbReference type="ARBA" id="ARBA00078673"/>
    </source>
</evidence>
<dbReference type="PANTHER" id="PTHR34257:SF4">
    <property type="entry name" value="ADAPTER PROTEIN CIKS"/>
    <property type="match status" value="1"/>
</dbReference>
<dbReference type="AlphaFoldDB" id="A0A8C5HXC0"/>
<feature type="domain" description="SEFIR" evidence="13">
    <location>
        <begin position="10"/>
        <end position="147"/>
    </location>
</feature>
<evidence type="ECO:0000256" key="5">
    <source>
        <dbReference type="ARBA" id="ARBA00023198"/>
    </source>
</evidence>
<dbReference type="GO" id="GO:0000209">
    <property type="term" value="P:protein polyubiquitination"/>
    <property type="evidence" value="ECO:0007669"/>
    <property type="project" value="UniProtKB-ARBA"/>
</dbReference>
<accession>A0A8C5HXC0</accession>
<dbReference type="InterPro" id="IPR053047">
    <property type="entry name" value="E3_ubiq_ligase_TRAF3IP2"/>
</dbReference>
<dbReference type="PROSITE" id="PS51534">
    <property type="entry name" value="SEFIR"/>
    <property type="match status" value="1"/>
</dbReference>
<evidence type="ECO:0000256" key="9">
    <source>
        <dbReference type="ARBA" id="ARBA00076636"/>
    </source>
</evidence>
<reference evidence="14" key="3">
    <citation type="submission" date="2025-09" db="UniProtKB">
        <authorList>
            <consortium name="Ensembl"/>
        </authorList>
    </citation>
    <scope>IDENTIFICATION</scope>
</reference>
<comment type="catalytic activity">
    <reaction evidence="1">
        <text>S-ubiquitinyl-[E2 ubiquitin-conjugating enzyme]-L-cysteine + [acceptor protein]-L-lysine = [E2 ubiquitin-conjugating enzyme]-L-cysteine + N(6)-ubiquitinyl-[acceptor protein]-L-lysine.</text>
        <dbReference type="EC" id="2.3.2.27"/>
    </reaction>
</comment>
<reference evidence="14" key="2">
    <citation type="submission" date="2025-08" db="UniProtKB">
        <authorList>
            <consortium name="Ensembl"/>
        </authorList>
    </citation>
    <scope>IDENTIFICATION</scope>
</reference>
<evidence type="ECO:0000256" key="12">
    <source>
        <dbReference type="ARBA" id="ARBA00080040"/>
    </source>
</evidence>
<comment type="subunit">
    <text evidence="6">Interacts with IKBKG/NF-kappa B essential modulator, with CHUK/IKK-alpha and with IKBKB/IKK-beta. Interacts with TRAF6; this interaction is direct. Interacts with IL17RA and IL17RC. Interacts with IL17RB.</text>
</comment>
<dbReference type="GO" id="GO:0061630">
    <property type="term" value="F:ubiquitin protein ligase activity"/>
    <property type="evidence" value="ECO:0007669"/>
    <property type="project" value="UniProtKB-EC"/>
</dbReference>
<dbReference type="Ensembl" id="ENSGWIT00000055477.1">
    <property type="protein sequence ID" value="ENSGWIP00000051390.1"/>
    <property type="gene ID" value="ENSGWIG00000024911.1"/>
</dbReference>
<protein>
    <recommendedName>
        <fullName evidence="7">E3 ubiquitin ligase TRAF3IP2</fullName>
        <ecNumber evidence="2">2.3.2.27</ecNumber>
    </recommendedName>
    <alternativeName>
        <fullName evidence="8">Adapter protein CIKS</fullName>
    </alternativeName>
    <alternativeName>
        <fullName evidence="9">Connection to IKK and SAPK/JNK</fullName>
    </alternativeName>
    <alternativeName>
        <fullName evidence="12">E3 ubiquitin-protein ligase CIKS</fullName>
    </alternativeName>
    <alternativeName>
        <fullName evidence="10">Nuclear factor NF-kappa-B activator 1</fullName>
    </alternativeName>
    <alternativeName>
        <fullName evidence="11">TRAF3-interacting protein 2</fullName>
    </alternativeName>
</protein>
<dbReference type="Pfam" id="PF08357">
    <property type="entry name" value="SEFIR"/>
    <property type="match status" value="1"/>
</dbReference>
<dbReference type="InterPro" id="IPR013568">
    <property type="entry name" value="SEFIR_dom"/>
</dbReference>
<name>A0A8C5HXC0_GOUWI</name>
<dbReference type="GO" id="GO:0006954">
    <property type="term" value="P:inflammatory response"/>
    <property type="evidence" value="ECO:0007669"/>
    <property type="project" value="UniProtKB-KW"/>
</dbReference>